<proteinExistence type="predicted"/>
<organism evidence="2 3">
    <name type="scientific">Neonectria ditissima</name>
    <dbReference type="NCBI Taxonomy" id="78410"/>
    <lineage>
        <taxon>Eukaryota</taxon>
        <taxon>Fungi</taxon>
        <taxon>Dikarya</taxon>
        <taxon>Ascomycota</taxon>
        <taxon>Pezizomycotina</taxon>
        <taxon>Sordariomycetes</taxon>
        <taxon>Hypocreomycetidae</taxon>
        <taxon>Hypocreales</taxon>
        <taxon>Nectriaceae</taxon>
        <taxon>Neonectria</taxon>
    </lineage>
</organism>
<keyword evidence="1" id="KW-0732">Signal</keyword>
<sequence length="873" mass="93116">MVRLGKLAASVAHLAAPLTVFAQITTVVVTEVTEPAQPTVQVEQGSETVAWSLGTRLSLFMTSASDVTCPSTLSAVKASSQFAQVQARSKDVVAGDADTSLATTFYFTNGLHEPGTSFDSNGVTSIRVAEPDDVGGGCWSVDGDSLGVQPCTRVAAQDFYVSHRGDNTPFYIFDNSLKAIDRSETGSGPLIVQSSTKNQFCVYATDTEKLVVPTATEVRHVAQKDITNLTASSFGSTLPISEGSIPECTFSIEGDSSVPMLDSLSSADCITARVYASIPSGCDATPRNKTCILHLFPAFCLDLPEVRRGVNASDAVESCFRKISLGPCVANPGGAACASGLFAGISFVDGVGGGGSASKRQASNDPLFGDPDSYIPLEDQFWIGVMKNIINSGIGAFKFFAGPTLREWHVTCAGVTHLSSLFSQDAADSIRSGCSSIFNAFDSVKELNYNNDVEKAGGIFADVVGLLSVAMDVAKAAKAVGAVDALVAKFTKSAATIGETEGLMLEAKEGSNTVQVFRDDGTGQPKLLYTDTDVAAMEKSIEKNESQAFDNCKVCVGPPARLRRRAGILRKLCCFLSPQTIEAPESVWNEGSVLPEAGAPEAIPIAERVVSTISHTDRITDPETKLISTMSEGFAKWYKESQPFSNNMDEVSSLLLEVRKNKADWSKIATATAEAYNLNQEEKWALRMWVEYYALNPAFESAMGKLPFSSGMAIRSTDLTADAVKMLDNLEPGLFSKGKSGVYEVQDLVININTMNAQGADLRKVMATTLDLGDGMFTTTKDYLFAIDSKSGRFVEPVVNGEYRELDFIQGLSGKFKLLGRQDLNGGEAAKLAGKPGPYGIYYFEEVEIPNTAPAVTVQGVRDALTKQGVTLP</sequence>
<dbReference type="AlphaFoldDB" id="A0A0N8H6D4"/>
<dbReference type="OrthoDB" id="4824296at2759"/>
<dbReference type="Proteomes" id="UP000050424">
    <property type="component" value="Unassembled WGS sequence"/>
</dbReference>
<dbReference type="EMBL" id="LKCW01000128">
    <property type="protein sequence ID" value="KPM38660.1"/>
    <property type="molecule type" value="Genomic_DNA"/>
</dbReference>
<keyword evidence="3" id="KW-1185">Reference proteome</keyword>
<evidence type="ECO:0000256" key="1">
    <source>
        <dbReference type="SAM" id="SignalP"/>
    </source>
</evidence>
<accession>A0A0N8H6D4</accession>
<evidence type="ECO:0000313" key="3">
    <source>
        <dbReference type="Proteomes" id="UP000050424"/>
    </source>
</evidence>
<evidence type="ECO:0000313" key="2">
    <source>
        <dbReference type="EMBL" id="KPM38660.1"/>
    </source>
</evidence>
<comment type="caution">
    <text evidence="2">The sequence shown here is derived from an EMBL/GenBank/DDBJ whole genome shotgun (WGS) entry which is preliminary data.</text>
</comment>
<gene>
    <name evidence="2" type="ORF">AK830_g7922</name>
</gene>
<feature type="chain" id="PRO_5006026185" evidence="1">
    <location>
        <begin position="23"/>
        <end position="873"/>
    </location>
</feature>
<feature type="signal peptide" evidence="1">
    <location>
        <begin position="1"/>
        <end position="22"/>
    </location>
</feature>
<protein>
    <submittedName>
        <fullName evidence="2">Uncharacterized protein</fullName>
    </submittedName>
</protein>
<reference evidence="2 3" key="1">
    <citation type="submission" date="2015-09" db="EMBL/GenBank/DDBJ databases">
        <title>Draft genome of a European isolate of the apple canker pathogen Neonectria ditissima.</title>
        <authorList>
            <person name="Gomez-Cortecero A."/>
            <person name="Harrison R.J."/>
            <person name="Armitage A.D."/>
        </authorList>
    </citation>
    <scope>NUCLEOTIDE SEQUENCE [LARGE SCALE GENOMIC DNA]</scope>
    <source>
        <strain evidence="2 3">R09/05</strain>
    </source>
</reference>
<name>A0A0N8H6D4_9HYPO</name>